<keyword evidence="2" id="KW-0808">Transferase</keyword>
<dbReference type="InterPro" id="IPR023631">
    <property type="entry name" value="Amidase_dom"/>
</dbReference>
<organism evidence="2 3">
    <name type="scientific">Holospora curviuscula</name>
    <dbReference type="NCBI Taxonomy" id="1082868"/>
    <lineage>
        <taxon>Bacteria</taxon>
        <taxon>Pseudomonadati</taxon>
        <taxon>Pseudomonadota</taxon>
        <taxon>Alphaproteobacteria</taxon>
        <taxon>Holosporales</taxon>
        <taxon>Holosporaceae</taxon>
        <taxon>Holospora</taxon>
    </lineage>
</organism>
<dbReference type="Gene3D" id="3.90.1300.10">
    <property type="entry name" value="Amidase signature (AS) domain"/>
    <property type="match status" value="1"/>
</dbReference>
<feature type="domain" description="Amidase" evidence="1">
    <location>
        <begin position="1"/>
        <end position="66"/>
    </location>
</feature>
<reference evidence="2 3" key="1">
    <citation type="submission" date="2017-11" db="EMBL/GenBank/DDBJ databases">
        <title>Comparative genomic analysis of Holospora spp., intranuclear symbionts of paramecia.</title>
        <authorList>
            <person name="Garushyants S.K."/>
            <person name="Beliavskaya A."/>
            <person name="Malko D.B."/>
            <person name="Logacheva M.D."/>
            <person name="Rautian M.S."/>
            <person name="Gelfand M.S."/>
        </authorList>
    </citation>
    <scope>NUCLEOTIDE SEQUENCE [LARGE SCALE GENOMIC DNA]</scope>
    <source>
        <strain evidence="3">02AZ16</strain>
    </source>
</reference>
<evidence type="ECO:0000313" key="3">
    <source>
        <dbReference type="Proteomes" id="UP000239425"/>
    </source>
</evidence>
<name>A0A2S5R8M0_9PROT</name>
<dbReference type="GO" id="GO:0016740">
    <property type="term" value="F:transferase activity"/>
    <property type="evidence" value="ECO:0007669"/>
    <property type="project" value="UniProtKB-KW"/>
</dbReference>
<gene>
    <name evidence="2" type="ORF">HCUR_00827</name>
</gene>
<dbReference type="Proteomes" id="UP000239425">
    <property type="component" value="Unassembled WGS sequence"/>
</dbReference>
<comment type="caution">
    <text evidence="2">The sequence shown here is derived from an EMBL/GenBank/DDBJ whole genome shotgun (WGS) entry which is preliminary data.</text>
</comment>
<dbReference type="AlphaFoldDB" id="A0A2S5R8M0"/>
<dbReference type="EMBL" id="PHHC01000083">
    <property type="protein sequence ID" value="PPE03689.1"/>
    <property type="molecule type" value="Genomic_DNA"/>
</dbReference>
<proteinExistence type="predicted"/>
<keyword evidence="3" id="KW-1185">Reference proteome</keyword>
<dbReference type="Pfam" id="PF01425">
    <property type="entry name" value="Amidase"/>
    <property type="match status" value="1"/>
</dbReference>
<accession>A0A2S5R8M0</accession>
<dbReference type="RefSeq" id="WP_104206846.1">
    <property type="nucleotide sequence ID" value="NZ_PHHC01000083.1"/>
</dbReference>
<evidence type="ECO:0000259" key="1">
    <source>
        <dbReference type="Pfam" id="PF01425"/>
    </source>
</evidence>
<sequence>MPTTSTPAFPLAQATKDPVTIYRNDILTVPENIENVFGISIPCGFSETRLPLEIQILAPAFEDVRLFQVR</sequence>
<dbReference type="OrthoDB" id="9811471at2"/>
<dbReference type="InterPro" id="IPR036928">
    <property type="entry name" value="AS_sf"/>
</dbReference>
<protein>
    <submittedName>
        <fullName evidence="2">Glutamyl-tRNA(Gln) amidotransferase subunit A</fullName>
    </submittedName>
</protein>
<evidence type="ECO:0000313" key="2">
    <source>
        <dbReference type="EMBL" id="PPE03689.1"/>
    </source>
</evidence>
<dbReference type="SUPFAM" id="SSF75304">
    <property type="entry name" value="Amidase signature (AS) enzymes"/>
    <property type="match status" value="1"/>
</dbReference>